<evidence type="ECO:0000256" key="1">
    <source>
        <dbReference type="ARBA" id="ARBA00005067"/>
    </source>
</evidence>
<dbReference type="InterPro" id="IPR003099">
    <property type="entry name" value="Prephen_DH"/>
</dbReference>
<evidence type="ECO:0000256" key="6">
    <source>
        <dbReference type="ARBA" id="ARBA00023002"/>
    </source>
</evidence>
<evidence type="ECO:0000256" key="3">
    <source>
        <dbReference type="ARBA" id="ARBA00012068"/>
    </source>
</evidence>
<keyword evidence="7" id="KW-0520">NAD</keyword>
<keyword evidence="11" id="KW-0472">Membrane</keyword>
<evidence type="ECO:0000256" key="5">
    <source>
        <dbReference type="ARBA" id="ARBA00022605"/>
    </source>
</evidence>
<dbReference type="OrthoDB" id="9809920at2"/>
<dbReference type="AlphaFoldDB" id="A0A2U1CSP0"/>
<feature type="coiled-coil region" evidence="10">
    <location>
        <begin position="255"/>
        <end position="282"/>
    </location>
</feature>
<keyword evidence="4" id="KW-0827">Tyrosine biosynthesis</keyword>
<proteinExistence type="inferred from homology"/>
<dbReference type="PANTHER" id="PTHR21363">
    <property type="entry name" value="PREPHENATE DEHYDROGENASE"/>
    <property type="match status" value="1"/>
</dbReference>
<keyword evidence="8" id="KW-0057">Aromatic amino acid biosynthesis</keyword>
<keyword evidence="14" id="KW-1185">Reference proteome</keyword>
<dbReference type="Pfam" id="PF20463">
    <property type="entry name" value="PDH_C"/>
    <property type="match status" value="1"/>
</dbReference>
<protein>
    <recommendedName>
        <fullName evidence="3">prephenate dehydrogenase</fullName>
        <ecNumber evidence="3">1.3.1.12</ecNumber>
    </recommendedName>
</protein>
<dbReference type="PROSITE" id="PS51176">
    <property type="entry name" value="PDH_ADH"/>
    <property type="match status" value="1"/>
</dbReference>
<dbReference type="Gene3D" id="3.40.50.720">
    <property type="entry name" value="NAD(P)-binding Rossmann-like Domain"/>
    <property type="match status" value="1"/>
</dbReference>
<evidence type="ECO:0000256" key="2">
    <source>
        <dbReference type="ARBA" id="ARBA00007964"/>
    </source>
</evidence>
<sequence>MSAPDAGPVPASPAPPLAGVLAVVGVGLIGGSFAAAMRQAGAAGTILGAGRQPQTLARAQRLGLIDEAVTLEEAASRADLILLSVPVGATGAVLARMAPHLRSGTLLTDAGSTKADVARAARQALGDRIAQFIPGHPIAGAEATGPEAARNDLYQGRTVVLTPLPENRESDRLLLRRAWEACGAHVVSMQPEAHDAALASVSHMPHFLASVFMGQVAAATDSGQRMALAGTGFRDFTRIAAGSPEMWRDVFLANRKAVLDELAEFREALDRAEQSLRDEDGQSLYDFLERAALARRFWGSRSRL</sequence>
<name>A0A2U1CSP0_9BURK</name>
<keyword evidence="11" id="KW-1133">Transmembrane helix</keyword>
<dbReference type="InterPro" id="IPR050812">
    <property type="entry name" value="Preph/Arog_dehydrog"/>
</dbReference>
<evidence type="ECO:0000256" key="10">
    <source>
        <dbReference type="SAM" id="Coils"/>
    </source>
</evidence>
<evidence type="ECO:0000256" key="4">
    <source>
        <dbReference type="ARBA" id="ARBA00022498"/>
    </source>
</evidence>
<dbReference type="InterPro" id="IPR046825">
    <property type="entry name" value="PDH_C"/>
</dbReference>
<keyword evidence="5" id="KW-0028">Amino-acid biosynthesis</keyword>
<gene>
    <name evidence="13" type="ORF">C7440_1350</name>
</gene>
<keyword evidence="11" id="KW-0812">Transmembrane</keyword>
<keyword evidence="10" id="KW-0175">Coiled coil</keyword>
<dbReference type="EC" id="1.3.1.12" evidence="3"/>
<evidence type="ECO:0000256" key="8">
    <source>
        <dbReference type="ARBA" id="ARBA00023141"/>
    </source>
</evidence>
<dbReference type="GO" id="GO:0004665">
    <property type="term" value="F:prephenate dehydrogenase (NADP+) activity"/>
    <property type="evidence" value="ECO:0007669"/>
    <property type="project" value="InterPro"/>
</dbReference>
<dbReference type="InterPro" id="IPR036291">
    <property type="entry name" value="NAD(P)-bd_dom_sf"/>
</dbReference>
<dbReference type="SUPFAM" id="SSF48179">
    <property type="entry name" value="6-phosphogluconate dehydrogenase C-terminal domain-like"/>
    <property type="match status" value="1"/>
</dbReference>
<dbReference type="InterPro" id="IPR046826">
    <property type="entry name" value="PDH_N"/>
</dbReference>
<dbReference type="GO" id="GO:0006571">
    <property type="term" value="P:tyrosine biosynthetic process"/>
    <property type="evidence" value="ECO:0007669"/>
    <property type="project" value="UniProtKB-KW"/>
</dbReference>
<comment type="caution">
    <text evidence="13">The sequence shown here is derived from an EMBL/GenBank/DDBJ whole genome shotgun (WGS) entry which is preliminary data.</text>
</comment>
<accession>A0A2U1CSP0</accession>
<dbReference type="GO" id="GO:0008977">
    <property type="term" value="F:prephenate dehydrogenase (NAD+) activity"/>
    <property type="evidence" value="ECO:0007669"/>
    <property type="project" value="UniProtKB-EC"/>
</dbReference>
<comment type="similarity">
    <text evidence="2">Belongs to the prephenate/arogenate dehydrogenase family.</text>
</comment>
<comment type="catalytic activity">
    <reaction evidence="9">
        <text>prephenate + NAD(+) = 3-(4-hydroxyphenyl)pyruvate + CO2 + NADH</text>
        <dbReference type="Rhea" id="RHEA:13869"/>
        <dbReference type="ChEBI" id="CHEBI:16526"/>
        <dbReference type="ChEBI" id="CHEBI:29934"/>
        <dbReference type="ChEBI" id="CHEBI:36242"/>
        <dbReference type="ChEBI" id="CHEBI:57540"/>
        <dbReference type="ChEBI" id="CHEBI:57945"/>
        <dbReference type="EC" id="1.3.1.12"/>
    </reaction>
</comment>
<dbReference type="Gene3D" id="1.10.3660.10">
    <property type="entry name" value="6-phosphogluconate dehydrogenase C-terminal like domain"/>
    <property type="match status" value="1"/>
</dbReference>
<evidence type="ECO:0000256" key="11">
    <source>
        <dbReference type="SAM" id="Phobius"/>
    </source>
</evidence>
<feature type="domain" description="Prephenate/arogenate dehydrogenase" evidence="12">
    <location>
        <begin position="19"/>
        <end position="304"/>
    </location>
</feature>
<dbReference type="STRING" id="1231391.GCA_000308195_00810"/>
<evidence type="ECO:0000313" key="13">
    <source>
        <dbReference type="EMBL" id="PVY68935.1"/>
    </source>
</evidence>
<evidence type="ECO:0000259" key="12">
    <source>
        <dbReference type="PROSITE" id="PS51176"/>
    </source>
</evidence>
<evidence type="ECO:0000256" key="7">
    <source>
        <dbReference type="ARBA" id="ARBA00023027"/>
    </source>
</evidence>
<dbReference type="RefSeq" id="WP_116517876.1">
    <property type="nucleotide sequence ID" value="NZ_JACCEX010000008.1"/>
</dbReference>
<keyword evidence="6" id="KW-0560">Oxidoreductase</keyword>
<evidence type="ECO:0000313" key="14">
    <source>
        <dbReference type="Proteomes" id="UP000246145"/>
    </source>
</evidence>
<dbReference type="Pfam" id="PF02153">
    <property type="entry name" value="PDH_N"/>
    <property type="match status" value="1"/>
</dbReference>
<dbReference type="Proteomes" id="UP000246145">
    <property type="component" value="Unassembled WGS sequence"/>
</dbReference>
<organism evidence="13 14">
    <name type="scientific">Pusillimonas noertemannii</name>
    <dbReference type="NCBI Taxonomy" id="305977"/>
    <lineage>
        <taxon>Bacteria</taxon>
        <taxon>Pseudomonadati</taxon>
        <taxon>Pseudomonadota</taxon>
        <taxon>Betaproteobacteria</taxon>
        <taxon>Burkholderiales</taxon>
        <taxon>Alcaligenaceae</taxon>
        <taxon>Pusillimonas</taxon>
    </lineage>
</organism>
<feature type="transmembrane region" description="Helical" evidence="11">
    <location>
        <begin position="17"/>
        <end position="37"/>
    </location>
</feature>
<dbReference type="EMBL" id="QEKO01000001">
    <property type="protein sequence ID" value="PVY68935.1"/>
    <property type="molecule type" value="Genomic_DNA"/>
</dbReference>
<dbReference type="GO" id="GO:0070403">
    <property type="term" value="F:NAD+ binding"/>
    <property type="evidence" value="ECO:0007669"/>
    <property type="project" value="InterPro"/>
</dbReference>
<dbReference type="FunFam" id="3.40.50.720:FF:000208">
    <property type="entry name" value="Prephenate dehydrogenase"/>
    <property type="match status" value="1"/>
</dbReference>
<evidence type="ECO:0000256" key="9">
    <source>
        <dbReference type="ARBA" id="ARBA00049260"/>
    </source>
</evidence>
<dbReference type="SUPFAM" id="SSF51735">
    <property type="entry name" value="NAD(P)-binding Rossmann-fold domains"/>
    <property type="match status" value="1"/>
</dbReference>
<dbReference type="InterPro" id="IPR008927">
    <property type="entry name" value="6-PGluconate_DH-like_C_sf"/>
</dbReference>
<reference evidence="13 14" key="1">
    <citation type="submission" date="2018-04" db="EMBL/GenBank/DDBJ databases">
        <title>Genomic Encyclopedia of Type Strains, Phase IV (KMG-IV): sequencing the most valuable type-strain genomes for metagenomic binning, comparative biology and taxonomic classification.</title>
        <authorList>
            <person name="Goeker M."/>
        </authorList>
    </citation>
    <scope>NUCLEOTIDE SEQUENCE [LARGE SCALE GENOMIC DNA]</scope>
    <source>
        <strain evidence="13 14">DSM 10065</strain>
    </source>
</reference>
<dbReference type="PANTHER" id="PTHR21363:SF0">
    <property type="entry name" value="PREPHENATE DEHYDROGENASE [NADP(+)]"/>
    <property type="match status" value="1"/>
</dbReference>
<comment type="pathway">
    <text evidence="1">Amino-acid biosynthesis; L-tyrosine biosynthesis; (4-hydroxyphenyl)pyruvate from prephenate (NAD(+) route): step 1/1.</text>
</comment>
<dbReference type="FunFam" id="1.10.3660.10:FF:000003">
    <property type="entry name" value="Prephenate dehydrogenase"/>
    <property type="match status" value="1"/>
</dbReference>